<feature type="compositionally biased region" description="Basic and acidic residues" evidence="1">
    <location>
        <begin position="331"/>
        <end position="340"/>
    </location>
</feature>
<evidence type="ECO:0000313" key="4">
    <source>
        <dbReference type="Proteomes" id="UP000054053"/>
    </source>
</evidence>
<gene>
    <name evidence="3" type="ORF">UVI_02036700</name>
</gene>
<sequence length="663" mass="72492">MAVQRDYYDDLELPRDAEINDIKKQFRKLGRTAAPESCTLKYHPDRNPGREQEVNAKFQIIQAAHEVLSDPTEKAKYDTTLGRSAARGPGASGVRGNPWANAGAQFPTPPRRTTPAKNAQQSGAQRWQTRFSTGVPPTAKQTHGLDPEAKKNAAKAFENMRKHSQREPRSSEPPPPPPRQPPRTESARQRAEASFGSRKSGYYPRSTVPGDEPPVTRQNYSSTERRDVPPPPPFRPGQKPMPDPLSQFRDKKPSFDTHQEDQQQSSGFPGNPNPASSDRNTERPVQGDGQTHRADQEVPPYTANSSRPGAESGPAVNRASYQTKSASTTDPKSESFERAESGFNPQGWSDKFGPQTFVPQQAPAPSASPTRASSRGNSKRSRTKATGATAVAVEEVSSDEDSYEWRGRNANAPPGPTATDGPQAMDIDSSCQPSAAEEAQAQSVRNIPVEPSRPEWRAGNLDGMSQGTAAPRPADIPLYSNAAGSEDSDEFRTTFAELKNVAPFSQQGEGLASLGGLKDNLPFDSKASDVPPVTLPRTQPLAFPAAPVAPRPPPALAVEGMTPTAASWAKYLTEFGHYLTLWDSFNGQVVDHFATRKSLIADMRASKGYGFLGTRGGGELQEYYNWVQQDNDVHGRWMKECEEHQGRLQEFLAFRDKMKGVYT</sequence>
<accession>A0A1B5L3V2</accession>
<dbReference type="InterPro" id="IPR018253">
    <property type="entry name" value="DnaJ_domain_CS"/>
</dbReference>
<dbReference type="SMART" id="SM00271">
    <property type="entry name" value="DnaJ"/>
    <property type="match status" value="1"/>
</dbReference>
<dbReference type="EMBL" id="BBTG02000019">
    <property type="protein sequence ID" value="GAO18147.1"/>
    <property type="molecule type" value="Genomic_DNA"/>
</dbReference>
<feature type="region of interest" description="Disordered" evidence="1">
    <location>
        <begin position="70"/>
        <end position="485"/>
    </location>
</feature>
<feature type="compositionally biased region" description="Polar residues" evidence="1">
    <location>
        <begin position="319"/>
        <end position="330"/>
    </location>
</feature>
<dbReference type="InterPro" id="IPR050817">
    <property type="entry name" value="DjlA_DnaK_co-chaperone"/>
</dbReference>
<dbReference type="InterPro" id="IPR001623">
    <property type="entry name" value="DnaJ_domain"/>
</dbReference>
<protein>
    <recommendedName>
        <fullName evidence="2">J domain-containing protein</fullName>
    </recommendedName>
</protein>
<dbReference type="SUPFAM" id="SSF46565">
    <property type="entry name" value="Chaperone J-domain"/>
    <property type="match status" value="1"/>
</dbReference>
<proteinExistence type="predicted"/>
<name>A0A1B5L3V2_USTVR</name>
<feature type="compositionally biased region" description="Low complexity" evidence="1">
    <location>
        <begin position="434"/>
        <end position="443"/>
    </location>
</feature>
<feature type="compositionally biased region" description="Pro residues" evidence="1">
    <location>
        <begin position="171"/>
        <end position="181"/>
    </location>
</feature>
<feature type="compositionally biased region" description="Low complexity" evidence="1">
    <location>
        <begin position="82"/>
        <end position="96"/>
    </location>
</feature>
<feature type="compositionally biased region" description="Basic and acidic residues" evidence="1">
    <location>
        <begin position="158"/>
        <end position="170"/>
    </location>
</feature>
<feature type="compositionally biased region" description="Pro residues" evidence="1">
    <location>
        <begin position="229"/>
        <end position="243"/>
    </location>
</feature>
<dbReference type="InterPro" id="IPR036869">
    <property type="entry name" value="J_dom_sf"/>
</dbReference>
<feature type="compositionally biased region" description="Basic and acidic residues" evidence="1">
    <location>
        <begin position="248"/>
        <end position="261"/>
    </location>
</feature>
<evidence type="ECO:0000259" key="2">
    <source>
        <dbReference type="PROSITE" id="PS50076"/>
    </source>
</evidence>
<dbReference type="Gene3D" id="1.10.287.110">
    <property type="entry name" value="DnaJ domain"/>
    <property type="match status" value="1"/>
</dbReference>
<dbReference type="PANTHER" id="PTHR24074">
    <property type="entry name" value="CO-CHAPERONE PROTEIN DJLA"/>
    <property type="match status" value="1"/>
</dbReference>
<dbReference type="PRINTS" id="PR00625">
    <property type="entry name" value="JDOMAIN"/>
</dbReference>
<reference evidence="4" key="1">
    <citation type="journal article" date="2016" name="Genome Announc.">
        <title>Genome sequence of Ustilaginoidea virens IPU010, a rice pathogenic fungus causing false smut.</title>
        <authorList>
            <person name="Kumagai T."/>
            <person name="Ishii T."/>
            <person name="Terai G."/>
            <person name="Umemura M."/>
            <person name="Machida M."/>
            <person name="Asai K."/>
        </authorList>
    </citation>
    <scope>NUCLEOTIDE SEQUENCE [LARGE SCALE GENOMIC DNA]</scope>
    <source>
        <strain evidence="4">IPU010</strain>
    </source>
</reference>
<dbReference type="Proteomes" id="UP000054053">
    <property type="component" value="Unassembled WGS sequence"/>
</dbReference>
<dbReference type="Pfam" id="PF00226">
    <property type="entry name" value="DnaJ"/>
    <property type="match status" value="1"/>
</dbReference>
<evidence type="ECO:0000256" key="1">
    <source>
        <dbReference type="SAM" id="MobiDB-lite"/>
    </source>
</evidence>
<dbReference type="PROSITE" id="PS50076">
    <property type="entry name" value="DNAJ_2"/>
    <property type="match status" value="1"/>
</dbReference>
<dbReference type="PROSITE" id="PS00636">
    <property type="entry name" value="DNAJ_1"/>
    <property type="match status" value="1"/>
</dbReference>
<feature type="compositionally biased region" description="Polar residues" evidence="1">
    <location>
        <begin position="262"/>
        <end position="278"/>
    </location>
</feature>
<feature type="domain" description="J" evidence="2">
    <location>
        <begin position="6"/>
        <end position="81"/>
    </location>
</feature>
<comment type="caution">
    <text evidence="3">The sequence shown here is derived from an EMBL/GenBank/DDBJ whole genome shotgun (WGS) entry which is preliminary data.</text>
</comment>
<dbReference type="AlphaFoldDB" id="A0A1B5L3V2"/>
<feature type="compositionally biased region" description="Low complexity" evidence="1">
    <location>
        <begin position="359"/>
        <end position="375"/>
    </location>
</feature>
<evidence type="ECO:0000313" key="3">
    <source>
        <dbReference type="EMBL" id="GAO18147.1"/>
    </source>
</evidence>
<organism evidence="3 4">
    <name type="scientific">Ustilaginoidea virens</name>
    <name type="common">Rice false smut fungus</name>
    <name type="synonym">Villosiclava virens</name>
    <dbReference type="NCBI Taxonomy" id="1159556"/>
    <lineage>
        <taxon>Eukaryota</taxon>
        <taxon>Fungi</taxon>
        <taxon>Dikarya</taxon>
        <taxon>Ascomycota</taxon>
        <taxon>Pezizomycotina</taxon>
        <taxon>Sordariomycetes</taxon>
        <taxon>Hypocreomycetidae</taxon>
        <taxon>Hypocreales</taxon>
        <taxon>Clavicipitaceae</taxon>
        <taxon>Ustilaginoidea</taxon>
    </lineage>
</organism>
<feature type="compositionally biased region" description="Polar residues" evidence="1">
    <location>
        <begin position="115"/>
        <end position="132"/>
    </location>
</feature>
<dbReference type="CDD" id="cd06257">
    <property type="entry name" value="DnaJ"/>
    <property type="match status" value="1"/>
</dbReference>